<sequence length="156" mass="16355">RNPSRTPVPSGTPPGLQSLQEPLQELQSPQEPLQELLGSIHPCDGLVPGPCDGLVPGPCDGLVPGPCDGLVPGPCDGLVPGPCDGLVPGPCDFLVPGPNQCALHFNVQQAVLLTQESDLVLPWSHHCLRLLKSPFLCLKPSQKNIKASLKLLPPPV</sequence>
<dbReference type="Ensembl" id="ENSSFAT00005029042.1">
    <property type="protein sequence ID" value="ENSSFAP00005027982.1"/>
    <property type="gene ID" value="ENSSFAG00005014306.1"/>
</dbReference>
<reference evidence="1" key="3">
    <citation type="submission" date="2025-09" db="UniProtKB">
        <authorList>
            <consortium name="Ensembl"/>
        </authorList>
    </citation>
    <scope>IDENTIFICATION</scope>
</reference>
<evidence type="ECO:0000313" key="1">
    <source>
        <dbReference type="Ensembl" id="ENSSFAP00005027982.1"/>
    </source>
</evidence>
<reference evidence="1" key="2">
    <citation type="submission" date="2025-08" db="UniProtKB">
        <authorList>
            <consortium name="Ensembl"/>
        </authorList>
    </citation>
    <scope>IDENTIFICATION</scope>
</reference>
<keyword evidence="2" id="KW-1185">Reference proteome</keyword>
<reference evidence="1" key="1">
    <citation type="submission" date="2019-06" db="EMBL/GenBank/DDBJ databases">
        <authorList>
            <consortium name="Wellcome Sanger Institute Data Sharing"/>
        </authorList>
    </citation>
    <scope>NUCLEOTIDE SEQUENCE [LARGE SCALE GENOMIC DNA]</scope>
</reference>
<dbReference type="AlphaFoldDB" id="A0A672HFY9"/>
<organism evidence="1 2">
    <name type="scientific">Salarias fasciatus</name>
    <name type="common">Jewelled blenny</name>
    <name type="synonym">Blennius fasciatus</name>
    <dbReference type="NCBI Taxonomy" id="181472"/>
    <lineage>
        <taxon>Eukaryota</taxon>
        <taxon>Metazoa</taxon>
        <taxon>Chordata</taxon>
        <taxon>Craniata</taxon>
        <taxon>Vertebrata</taxon>
        <taxon>Euteleostomi</taxon>
        <taxon>Actinopterygii</taxon>
        <taxon>Neopterygii</taxon>
        <taxon>Teleostei</taxon>
        <taxon>Neoteleostei</taxon>
        <taxon>Acanthomorphata</taxon>
        <taxon>Ovalentaria</taxon>
        <taxon>Blenniimorphae</taxon>
        <taxon>Blenniiformes</taxon>
        <taxon>Blennioidei</taxon>
        <taxon>Blenniidae</taxon>
        <taxon>Salariinae</taxon>
        <taxon>Salarias</taxon>
    </lineage>
</organism>
<name>A0A672HFY9_SALFA</name>
<protein>
    <submittedName>
        <fullName evidence="1">Uncharacterized protein</fullName>
    </submittedName>
</protein>
<proteinExistence type="predicted"/>
<evidence type="ECO:0000313" key="2">
    <source>
        <dbReference type="Proteomes" id="UP000472267"/>
    </source>
</evidence>
<dbReference type="Proteomes" id="UP000472267">
    <property type="component" value="Chromosome 18"/>
</dbReference>
<dbReference type="Pfam" id="PF02389">
    <property type="entry name" value="Cornifin"/>
    <property type="match status" value="1"/>
</dbReference>
<dbReference type="InParanoid" id="A0A672HFY9"/>
<accession>A0A672HFY9</accession>